<keyword evidence="3 6" id="KW-0067">ATP-binding</keyword>
<feature type="binding site" evidence="6">
    <location>
        <position position="117"/>
    </location>
    <ligand>
        <name>biotin</name>
        <dbReference type="ChEBI" id="CHEBI:57586"/>
    </ligand>
</feature>
<evidence type="ECO:0000256" key="3">
    <source>
        <dbReference type="ARBA" id="ARBA00022840"/>
    </source>
</evidence>
<dbReference type="PROSITE" id="PS51733">
    <property type="entry name" value="BPL_LPL_CATALYTIC"/>
    <property type="match status" value="1"/>
</dbReference>
<dbReference type="InterPro" id="IPR030855">
    <property type="entry name" value="Bifunct_BirA"/>
</dbReference>
<dbReference type="InterPro" id="IPR036388">
    <property type="entry name" value="WH-like_DNA-bd_sf"/>
</dbReference>
<reference evidence="8 9" key="1">
    <citation type="journal article" date="2018" name="ISME J.">
        <title>Endosymbiont genomes yield clues of tubeworm success.</title>
        <authorList>
            <person name="Li Y."/>
            <person name="Liles M.R."/>
            <person name="Halanych K.M."/>
        </authorList>
    </citation>
    <scope>NUCLEOTIDE SEQUENCE [LARGE SCALE GENOMIC DNA]</scope>
    <source>
        <strain evidence="8">A1462</strain>
    </source>
</reference>
<protein>
    <recommendedName>
        <fullName evidence="6">Bifunctional ligase/repressor BirA</fullName>
    </recommendedName>
    <alternativeName>
        <fullName evidence="6">Biotin operon repressor</fullName>
    </alternativeName>
    <alternativeName>
        <fullName evidence="6">Biotin--[acetyl-CoA-carboxylase] ligase</fullName>
        <ecNumber evidence="6">6.3.4.15</ecNumber>
    </alternativeName>
    <alternativeName>
        <fullName evidence="6">Biotin--protein ligase</fullName>
    </alternativeName>
    <alternativeName>
        <fullName evidence="6">Biotin-[acetyl-CoA carboxylase] synthetase</fullName>
    </alternativeName>
</protein>
<evidence type="ECO:0000256" key="6">
    <source>
        <dbReference type="HAMAP-Rule" id="MF_00978"/>
    </source>
</evidence>
<dbReference type="SUPFAM" id="SSF55681">
    <property type="entry name" value="Class II aaRS and biotin synthetases"/>
    <property type="match status" value="1"/>
</dbReference>
<dbReference type="NCBIfam" id="NF008847">
    <property type="entry name" value="PRK11886.1-2"/>
    <property type="match status" value="1"/>
</dbReference>
<dbReference type="Pfam" id="PF03099">
    <property type="entry name" value="BPL_LplA_LipB"/>
    <property type="match status" value="1"/>
</dbReference>
<dbReference type="InterPro" id="IPR045864">
    <property type="entry name" value="aa-tRNA-synth_II/BPL/LPL"/>
</dbReference>
<feature type="DNA-binding region" description="H-T-H motif" evidence="6">
    <location>
        <begin position="19"/>
        <end position="38"/>
    </location>
</feature>
<dbReference type="InterPro" id="IPR013196">
    <property type="entry name" value="HTH_11"/>
</dbReference>
<keyword evidence="4 6" id="KW-0092">Biotin</keyword>
<keyword evidence="6" id="KW-0678">Repressor</keyword>
<dbReference type="EC" id="6.3.4.15" evidence="6"/>
<evidence type="ECO:0000259" key="7">
    <source>
        <dbReference type="PROSITE" id="PS51733"/>
    </source>
</evidence>
<evidence type="ECO:0000256" key="5">
    <source>
        <dbReference type="ARBA" id="ARBA00047846"/>
    </source>
</evidence>
<dbReference type="SUPFAM" id="SSF46785">
    <property type="entry name" value="Winged helix' DNA-binding domain"/>
    <property type="match status" value="1"/>
</dbReference>
<dbReference type="GO" id="GO:0004077">
    <property type="term" value="F:biotin--[biotin carboxyl-carrier protein] ligase activity"/>
    <property type="evidence" value="ECO:0007669"/>
    <property type="project" value="UniProtKB-UniRule"/>
</dbReference>
<keyword evidence="6" id="KW-0238">DNA-binding</keyword>
<dbReference type="Pfam" id="PF02237">
    <property type="entry name" value="BPL_C"/>
    <property type="match status" value="1"/>
</dbReference>
<dbReference type="GO" id="GO:0005524">
    <property type="term" value="F:ATP binding"/>
    <property type="evidence" value="ECO:0007669"/>
    <property type="project" value="UniProtKB-UniRule"/>
</dbReference>
<evidence type="ECO:0000256" key="2">
    <source>
        <dbReference type="ARBA" id="ARBA00022741"/>
    </source>
</evidence>
<feature type="domain" description="BPL/LPL catalytic" evidence="7">
    <location>
        <begin position="70"/>
        <end position="260"/>
    </location>
</feature>
<proteinExistence type="inferred from homology"/>
<dbReference type="InterPro" id="IPR008988">
    <property type="entry name" value="Transcriptional_repressor_C"/>
</dbReference>
<gene>
    <name evidence="6" type="primary">birA</name>
    <name evidence="8" type="ORF">DIZ78_10650</name>
</gene>
<dbReference type="Gene3D" id="1.10.10.10">
    <property type="entry name" value="Winged helix-like DNA-binding domain superfamily/Winged helix DNA-binding domain"/>
    <property type="match status" value="1"/>
</dbReference>
<comment type="caution">
    <text evidence="6">Lacks conserved residue(s) required for the propagation of feature annotation.</text>
</comment>
<accession>A0A370DM67</accession>
<comment type="function">
    <text evidence="6">Acts both as a biotin--[acetyl-CoA-carboxylase] ligase and a biotin-operon repressor. In the presence of ATP, BirA activates biotin to form the BirA-biotinyl-5'-adenylate (BirA-bio-5'-AMP or holoBirA) complex. HoloBirA can either transfer the biotinyl moiety to the biotin carboxyl carrier protein (BCCP) subunit of acetyl-CoA carboxylase, or bind to the biotin operator site and inhibit transcription of the operon.</text>
</comment>
<comment type="catalytic activity">
    <reaction evidence="5 6">
        <text>biotin + L-lysyl-[protein] + ATP = N(6)-biotinyl-L-lysyl-[protein] + AMP + diphosphate + H(+)</text>
        <dbReference type="Rhea" id="RHEA:11756"/>
        <dbReference type="Rhea" id="RHEA-COMP:9752"/>
        <dbReference type="Rhea" id="RHEA-COMP:10505"/>
        <dbReference type="ChEBI" id="CHEBI:15378"/>
        <dbReference type="ChEBI" id="CHEBI:29969"/>
        <dbReference type="ChEBI" id="CHEBI:30616"/>
        <dbReference type="ChEBI" id="CHEBI:33019"/>
        <dbReference type="ChEBI" id="CHEBI:57586"/>
        <dbReference type="ChEBI" id="CHEBI:83144"/>
        <dbReference type="ChEBI" id="CHEBI:456215"/>
        <dbReference type="EC" id="6.3.4.15"/>
    </reaction>
</comment>
<keyword evidence="6" id="KW-0805">Transcription regulation</keyword>
<evidence type="ECO:0000313" key="9">
    <source>
        <dbReference type="Proteomes" id="UP000254771"/>
    </source>
</evidence>
<dbReference type="GO" id="GO:0006355">
    <property type="term" value="P:regulation of DNA-templated transcription"/>
    <property type="evidence" value="ECO:0007669"/>
    <property type="project" value="UniProtKB-UniRule"/>
</dbReference>
<dbReference type="InterPro" id="IPR004408">
    <property type="entry name" value="Biotin_CoA_COase_ligase"/>
</dbReference>
<dbReference type="Gene3D" id="2.30.30.100">
    <property type="match status" value="1"/>
</dbReference>
<dbReference type="NCBIfam" id="TIGR00121">
    <property type="entry name" value="birA_ligase"/>
    <property type="match status" value="1"/>
</dbReference>
<sequence length="330" mass="36093">MDTKTRLIRAMSDGRFHSGETLAGALGISRAAVWKHIHSLGDLLGQNIHSVRGKGYRLSHPIELLDSGQIAQSMAEFSSRHINTIHIHNAIDSTNTWLMQKGADGAVSGTVCLSEQQSAGKGRHGRQWISPFGSNIYLSLLWRFETGPMGLGGLSLAAGIAIIRTLQGLGYQGVGLKWPNDVLWQGRKLAGLLLEVVGEAEGPSQVVIGIGLNTRIGEHGDAIDQPWVDLVSISDETEIPRNRIVAKLIDNLVDVILTYRRSGLAAFIDEWQRHDLLTGETISLCSASQEYEGRHRGIDETGALLLEIDGKLRRFYAGEVSLRHGELEEQ</sequence>
<name>A0A370DM67_9GAMM</name>
<comment type="similarity">
    <text evidence="6">Belongs to the biotin--protein ligase family.</text>
</comment>
<dbReference type="Pfam" id="PF08279">
    <property type="entry name" value="HTH_11"/>
    <property type="match status" value="1"/>
</dbReference>
<dbReference type="EMBL" id="QFXE01000013">
    <property type="protein sequence ID" value="RDH85407.1"/>
    <property type="molecule type" value="Genomic_DNA"/>
</dbReference>
<keyword evidence="2 6" id="KW-0547">Nucleotide-binding</keyword>
<evidence type="ECO:0000256" key="4">
    <source>
        <dbReference type="ARBA" id="ARBA00023267"/>
    </source>
</evidence>
<dbReference type="CDD" id="cd16442">
    <property type="entry name" value="BPL"/>
    <property type="match status" value="1"/>
</dbReference>
<organism evidence="8 9">
    <name type="scientific">endosymbiont of Escarpia spicata</name>
    <dbReference type="NCBI Taxonomy" id="2200908"/>
    <lineage>
        <taxon>Bacteria</taxon>
        <taxon>Pseudomonadati</taxon>
        <taxon>Pseudomonadota</taxon>
        <taxon>Gammaproteobacteria</taxon>
        <taxon>sulfur-oxidizing symbionts</taxon>
    </lineage>
</organism>
<feature type="binding site" evidence="6">
    <location>
        <begin position="93"/>
        <end position="95"/>
    </location>
    <ligand>
        <name>biotin</name>
        <dbReference type="ChEBI" id="CHEBI:57586"/>
    </ligand>
</feature>
<dbReference type="GO" id="GO:0005737">
    <property type="term" value="C:cytoplasm"/>
    <property type="evidence" value="ECO:0007669"/>
    <property type="project" value="TreeGrafter"/>
</dbReference>
<keyword evidence="6" id="KW-0804">Transcription</keyword>
<dbReference type="HAMAP" id="MF_00978">
    <property type="entry name" value="Bifunct_BirA"/>
    <property type="match status" value="1"/>
</dbReference>
<dbReference type="InterPro" id="IPR036390">
    <property type="entry name" value="WH_DNA-bd_sf"/>
</dbReference>
<dbReference type="Proteomes" id="UP000254771">
    <property type="component" value="Unassembled WGS sequence"/>
</dbReference>
<dbReference type="InterPro" id="IPR003142">
    <property type="entry name" value="BPL_C"/>
</dbReference>
<dbReference type="InterPro" id="IPR004143">
    <property type="entry name" value="BPL_LPL_catalytic"/>
</dbReference>
<keyword evidence="9" id="KW-1185">Reference proteome</keyword>
<dbReference type="AlphaFoldDB" id="A0A370DM67"/>
<evidence type="ECO:0000313" key="8">
    <source>
        <dbReference type="EMBL" id="RDH85407.1"/>
    </source>
</evidence>
<dbReference type="GO" id="GO:0003677">
    <property type="term" value="F:DNA binding"/>
    <property type="evidence" value="ECO:0007669"/>
    <property type="project" value="UniProtKB-UniRule"/>
</dbReference>
<feature type="binding site" evidence="6">
    <location>
        <position position="188"/>
    </location>
    <ligand>
        <name>biotin</name>
        <dbReference type="ChEBI" id="CHEBI:57586"/>
    </ligand>
</feature>
<comment type="caution">
    <text evidence="8">The sequence shown here is derived from an EMBL/GenBank/DDBJ whole genome shotgun (WGS) entry which is preliminary data.</text>
</comment>
<keyword evidence="1 6" id="KW-0436">Ligase</keyword>
<dbReference type="PANTHER" id="PTHR12835">
    <property type="entry name" value="BIOTIN PROTEIN LIGASE"/>
    <property type="match status" value="1"/>
</dbReference>
<dbReference type="SUPFAM" id="SSF50037">
    <property type="entry name" value="C-terminal domain of transcriptional repressors"/>
    <property type="match status" value="1"/>
</dbReference>
<evidence type="ECO:0000256" key="1">
    <source>
        <dbReference type="ARBA" id="ARBA00022598"/>
    </source>
</evidence>
<dbReference type="PANTHER" id="PTHR12835:SF5">
    <property type="entry name" value="BIOTIN--PROTEIN LIGASE"/>
    <property type="match status" value="1"/>
</dbReference>
<dbReference type="Gene3D" id="3.30.930.10">
    <property type="entry name" value="Bira Bifunctional Protein, Domain 2"/>
    <property type="match status" value="1"/>
</dbReference>